<dbReference type="STRING" id="1464122.SAMN05421737_10792"/>
<dbReference type="InterPro" id="IPR009574">
    <property type="entry name" value="DUF1189"/>
</dbReference>
<sequence length="264" mass="29659">MNFWKWITKSLYHLPMLSASRMRPITQTIFHVLFVLLIACMPFFVSLGVTLHKQIDQVVTFLDSTNVDVTIENQQLTIEKEQTYFFDDHAFLLTNDEGHIASFISKHQQGVVFGPTSLLVFSNDSEQTIPYAFAGSSVSSDRLLDTVTSMQSFLPIIVVIFSLMIYMLYATGVFILISLVASITLLFKKEAHAHITYRHLWGITAHATSGPLLLFLTTDLLVRTYSDLPLLSTLLSATLIAATLTLSIFALKKIPPKKRKPTLT</sequence>
<feature type="transmembrane region" description="Helical" evidence="1">
    <location>
        <begin position="230"/>
        <end position="251"/>
    </location>
</feature>
<evidence type="ECO:0000313" key="3">
    <source>
        <dbReference type="Proteomes" id="UP000242662"/>
    </source>
</evidence>
<dbReference type="EMBL" id="FMYM01000007">
    <property type="protein sequence ID" value="SDC32548.1"/>
    <property type="molecule type" value="Genomic_DNA"/>
</dbReference>
<dbReference type="Pfam" id="PF06691">
    <property type="entry name" value="DUF1189"/>
    <property type="match status" value="1"/>
</dbReference>
<keyword evidence="1" id="KW-0472">Membrane</keyword>
<keyword evidence="3" id="KW-1185">Reference proteome</keyword>
<dbReference type="OrthoDB" id="1903376at2"/>
<dbReference type="AlphaFoldDB" id="A0A1G6KNY2"/>
<feature type="transmembrane region" description="Helical" evidence="1">
    <location>
        <begin position="199"/>
        <end position="218"/>
    </location>
</feature>
<name>A0A1G6KNY2_9BACI</name>
<proteinExistence type="predicted"/>
<keyword evidence="1" id="KW-0812">Transmembrane</keyword>
<dbReference type="Proteomes" id="UP000242662">
    <property type="component" value="Unassembled WGS sequence"/>
</dbReference>
<gene>
    <name evidence="2" type="ORF">SAMN05421737_10792</name>
</gene>
<evidence type="ECO:0008006" key="4">
    <source>
        <dbReference type="Google" id="ProtNLM"/>
    </source>
</evidence>
<accession>A0A1G6KNY2</accession>
<organism evidence="2 3">
    <name type="scientific">Shouchella lonarensis</name>
    <dbReference type="NCBI Taxonomy" id="1464122"/>
    <lineage>
        <taxon>Bacteria</taxon>
        <taxon>Bacillati</taxon>
        <taxon>Bacillota</taxon>
        <taxon>Bacilli</taxon>
        <taxon>Bacillales</taxon>
        <taxon>Bacillaceae</taxon>
        <taxon>Shouchella</taxon>
    </lineage>
</organism>
<evidence type="ECO:0000313" key="2">
    <source>
        <dbReference type="EMBL" id="SDC32548.1"/>
    </source>
</evidence>
<protein>
    <recommendedName>
        <fullName evidence="4">Maltodextrin utilization protein YvdJ</fullName>
    </recommendedName>
</protein>
<evidence type="ECO:0000256" key="1">
    <source>
        <dbReference type="SAM" id="Phobius"/>
    </source>
</evidence>
<keyword evidence="1" id="KW-1133">Transmembrane helix</keyword>
<feature type="transmembrane region" description="Helical" evidence="1">
    <location>
        <begin position="29"/>
        <end position="51"/>
    </location>
</feature>
<reference evidence="3" key="1">
    <citation type="submission" date="2016-09" db="EMBL/GenBank/DDBJ databases">
        <authorList>
            <person name="Varghese N."/>
            <person name="Submissions S."/>
        </authorList>
    </citation>
    <scope>NUCLEOTIDE SEQUENCE [LARGE SCALE GENOMIC DNA]</scope>
    <source>
        <strain evidence="3">25nlg</strain>
    </source>
</reference>
<dbReference type="RefSeq" id="WP_090775912.1">
    <property type="nucleotide sequence ID" value="NZ_FMYM01000007.1"/>
</dbReference>
<feature type="transmembrane region" description="Helical" evidence="1">
    <location>
        <begin position="154"/>
        <end position="187"/>
    </location>
</feature>